<dbReference type="PROSITE" id="PS00783">
    <property type="entry name" value="RIBOSOMAL_L13"/>
    <property type="match status" value="1"/>
</dbReference>
<dbReference type="EMBL" id="CP130612">
    <property type="protein sequence ID" value="WKW12375.1"/>
    <property type="molecule type" value="Genomic_DNA"/>
</dbReference>
<dbReference type="CDD" id="cd00392">
    <property type="entry name" value="Ribosomal_L13"/>
    <property type="match status" value="1"/>
</dbReference>
<evidence type="ECO:0000313" key="9">
    <source>
        <dbReference type="EMBL" id="WKW12375.1"/>
    </source>
</evidence>
<protein>
    <recommendedName>
        <fullName evidence="5 6">Large ribosomal subunit protein uL13</fullName>
    </recommendedName>
</protein>
<comment type="subunit">
    <text evidence="2 6">Part of the 50S ribosomal subunit.</text>
</comment>
<evidence type="ECO:0000256" key="8">
    <source>
        <dbReference type="RuleBase" id="RU003878"/>
    </source>
</evidence>
<dbReference type="GO" id="GO:0017148">
    <property type="term" value="P:negative regulation of translation"/>
    <property type="evidence" value="ECO:0007669"/>
    <property type="project" value="TreeGrafter"/>
</dbReference>
<evidence type="ECO:0000313" key="11">
    <source>
        <dbReference type="Proteomes" id="UP001229955"/>
    </source>
</evidence>
<keyword evidence="4 6" id="KW-0687">Ribonucleoprotein</keyword>
<sequence>MRSTFTATPADIEPKWFIVDAEGMVLGRLATEIARIIRGKHKPIFTPHMDTGDNVIVINASKVKVTGRKAEQKNYFRHTGYMGHELYTKFSTMLAKHPERVIEKAVFGMLPKTALGRQKLRLKLRVYADAQHPHAAQKPESLTFPKAEAK</sequence>
<dbReference type="InterPro" id="IPR005822">
    <property type="entry name" value="Ribosomal_uL13"/>
</dbReference>
<evidence type="ECO:0000256" key="2">
    <source>
        <dbReference type="ARBA" id="ARBA00011838"/>
    </source>
</evidence>
<evidence type="ECO:0000256" key="7">
    <source>
        <dbReference type="RuleBase" id="RU003877"/>
    </source>
</evidence>
<evidence type="ECO:0000256" key="5">
    <source>
        <dbReference type="ARBA" id="ARBA00035201"/>
    </source>
</evidence>
<organism evidence="10 11">
    <name type="scientific">Pseudogemmatithrix spongiicola</name>
    <dbReference type="NCBI Taxonomy" id="3062599"/>
    <lineage>
        <taxon>Bacteria</taxon>
        <taxon>Pseudomonadati</taxon>
        <taxon>Gemmatimonadota</taxon>
        <taxon>Gemmatimonadia</taxon>
        <taxon>Gemmatimonadales</taxon>
        <taxon>Gemmatimonadaceae</taxon>
        <taxon>Pseudogemmatithrix</taxon>
    </lineage>
</organism>
<keyword evidence="3 6" id="KW-0689">Ribosomal protein</keyword>
<evidence type="ECO:0000313" key="10">
    <source>
        <dbReference type="EMBL" id="WKW15282.1"/>
    </source>
</evidence>
<comment type="similarity">
    <text evidence="1 6 7">Belongs to the universal ribosomal protein uL13 family.</text>
</comment>
<evidence type="ECO:0000256" key="4">
    <source>
        <dbReference type="ARBA" id="ARBA00023274"/>
    </source>
</evidence>
<dbReference type="RefSeq" id="WP_367885251.1">
    <property type="nucleotide sequence ID" value="NZ_CP130612.1"/>
</dbReference>
<dbReference type="KEGG" id="pspc:Strain318_001659"/>
<reference evidence="10" key="1">
    <citation type="submission" date="2023-07" db="EMBL/GenBank/DDBJ databases">
        <authorList>
            <person name="Haufschild T."/>
            <person name="Kallscheuer N."/>
            <person name="Hammer J."/>
            <person name="Kohn T."/>
            <person name="Kabuu M."/>
            <person name="Jogler M."/>
            <person name="Wohfarth N."/>
            <person name="Heuer A."/>
            <person name="Rohde M."/>
            <person name="van Teeseling M.C.F."/>
            <person name="Jogler C."/>
        </authorList>
    </citation>
    <scope>NUCLEOTIDE SEQUENCE</scope>
    <source>
        <strain evidence="9">Strain 138</strain>
        <strain evidence="10">Strain 318</strain>
    </source>
</reference>
<evidence type="ECO:0000256" key="3">
    <source>
        <dbReference type="ARBA" id="ARBA00022980"/>
    </source>
</evidence>
<name>A0AA49Q7P4_9BACT</name>
<dbReference type="Pfam" id="PF00572">
    <property type="entry name" value="Ribosomal_L13"/>
    <property type="match status" value="1"/>
</dbReference>
<accession>A0AA49Q7P4</accession>
<dbReference type="EMBL" id="CP130613">
    <property type="protein sequence ID" value="WKW15282.1"/>
    <property type="molecule type" value="Genomic_DNA"/>
</dbReference>
<gene>
    <name evidence="6 8 10" type="primary">rplM</name>
    <name evidence="9" type="ORF">Strain138_001660</name>
    <name evidence="10" type="ORF">Strain318_001659</name>
</gene>
<evidence type="ECO:0000256" key="6">
    <source>
        <dbReference type="HAMAP-Rule" id="MF_01366"/>
    </source>
</evidence>
<dbReference type="GO" id="GO:0003735">
    <property type="term" value="F:structural constituent of ribosome"/>
    <property type="evidence" value="ECO:0007669"/>
    <property type="project" value="InterPro"/>
</dbReference>
<dbReference type="HAMAP" id="MF_01366">
    <property type="entry name" value="Ribosomal_uL13"/>
    <property type="match status" value="1"/>
</dbReference>
<dbReference type="InterPro" id="IPR023563">
    <property type="entry name" value="Ribosomal_uL13_CS"/>
</dbReference>
<dbReference type="GO" id="GO:0003729">
    <property type="term" value="F:mRNA binding"/>
    <property type="evidence" value="ECO:0007669"/>
    <property type="project" value="UniProtKB-ARBA"/>
</dbReference>
<dbReference type="FunFam" id="3.90.1180.10:FF:000001">
    <property type="entry name" value="50S ribosomal protein L13"/>
    <property type="match status" value="1"/>
</dbReference>
<dbReference type="AlphaFoldDB" id="A0AA49Q7P4"/>
<dbReference type="Gene3D" id="3.90.1180.10">
    <property type="entry name" value="Ribosomal protein L13"/>
    <property type="match status" value="1"/>
</dbReference>
<proteinExistence type="inferred from homology"/>
<accession>A0AA49Q5N6</accession>
<dbReference type="PANTHER" id="PTHR11545">
    <property type="entry name" value="RIBOSOMAL PROTEIN L13"/>
    <property type="match status" value="1"/>
</dbReference>
<evidence type="ECO:0000256" key="1">
    <source>
        <dbReference type="ARBA" id="ARBA00006227"/>
    </source>
</evidence>
<comment type="function">
    <text evidence="6 8">This protein is one of the early assembly proteins of the 50S ribosomal subunit, although it is not seen to bind rRNA by itself. It is important during the early stages of 50S assembly.</text>
</comment>
<dbReference type="NCBIfam" id="TIGR01066">
    <property type="entry name" value="rplM_bact"/>
    <property type="match status" value="1"/>
</dbReference>
<dbReference type="SUPFAM" id="SSF52161">
    <property type="entry name" value="Ribosomal protein L13"/>
    <property type="match status" value="1"/>
</dbReference>
<dbReference type="PIRSF" id="PIRSF002181">
    <property type="entry name" value="Ribosomal_L13"/>
    <property type="match status" value="1"/>
</dbReference>
<dbReference type="PANTHER" id="PTHR11545:SF2">
    <property type="entry name" value="LARGE RIBOSOMAL SUBUNIT PROTEIN UL13M"/>
    <property type="match status" value="1"/>
</dbReference>
<dbReference type="GO" id="GO:0022625">
    <property type="term" value="C:cytosolic large ribosomal subunit"/>
    <property type="evidence" value="ECO:0007669"/>
    <property type="project" value="TreeGrafter"/>
</dbReference>
<dbReference type="InterPro" id="IPR036899">
    <property type="entry name" value="Ribosomal_uL13_sf"/>
</dbReference>
<dbReference type="Proteomes" id="UP001229955">
    <property type="component" value="Chromosome"/>
</dbReference>
<dbReference type="InterPro" id="IPR005823">
    <property type="entry name" value="Ribosomal_uL13_bac-type"/>
</dbReference>
<keyword evidence="11" id="KW-1185">Reference proteome</keyword>
<dbReference type="GO" id="GO:0006412">
    <property type="term" value="P:translation"/>
    <property type="evidence" value="ECO:0007669"/>
    <property type="project" value="UniProtKB-UniRule"/>
</dbReference>